<dbReference type="EMBL" id="VFOW01000001">
    <property type="protein sequence ID" value="TQL76046.1"/>
    <property type="molecule type" value="Genomic_DNA"/>
</dbReference>
<dbReference type="AlphaFoldDB" id="A0A543AU38"/>
<protein>
    <submittedName>
        <fullName evidence="1">Uncharacterized protein</fullName>
    </submittedName>
</protein>
<name>A0A543AU38_9ACTN</name>
<reference evidence="1 2" key="1">
    <citation type="submission" date="2019-06" db="EMBL/GenBank/DDBJ databases">
        <title>Sequencing the genomes of 1000 actinobacteria strains.</title>
        <authorList>
            <person name="Klenk H.-P."/>
        </authorList>
    </citation>
    <scope>NUCLEOTIDE SEQUENCE [LARGE SCALE GENOMIC DNA]</scope>
    <source>
        <strain evidence="1 2">DSM 45928</strain>
    </source>
</reference>
<dbReference type="Proteomes" id="UP000317043">
    <property type="component" value="Unassembled WGS sequence"/>
</dbReference>
<keyword evidence="2" id="KW-1185">Reference proteome</keyword>
<dbReference type="InParanoid" id="A0A543AU38"/>
<sequence>MTTRPDDPVTPAVLQWGRPVESEEIAAYETIRRHRVPPELRELWQRVGTIVWRDGARRLRLLSPVEALDRRGLIAEYTRGWFDRLPDNRAARLRTQLGAVDVIAETTDREPVTLLNDADPRVLPACCSASRHHSRWLPLGDEPVIGRLSRLILGDGHTVTQ</sequence>
<comment type="caution">
    <text evidence="1">The sequence shown here is derived from an EMBL/GenBank/DDBJ whole genome shotgun (WGS) entry which is preliminary data.</text>
</comment>
<organism evidence="1 2">
    <name type="scientific">Stackebrandtia endophytica</name>
    <dbReference type="NCBI Taxonomy" id="1496996"/>
    <lineage>
        <taxon>Bacteria</taxon>
        <taxon>Bacillati</taxon>
        <taxon>Actinomycetota</taxon>
        <taxon>Actinomycetes</taxon>
        <taxon>Glycomycetales</taxon>
        <taxon>Glycomycetaceae</taxon>
        <taxon>Stackebrandtia</taxon>
    </lineage>
</organism>
<accession>A0A543AU38</accession>
<gene>
    <name evidence="1" type="ORF">FB566_1566</name>
</gene>
<evidence type="ECO:0000313" key="1">
    <source>
        <dbReference type="EMBL" id="TQL76046.1"/>
    </source>
</evidence>
<evidence type="ECO:0000313" key="2">
    <source>
        <dbReference type="Proteomes" id="UP000317043"/>
    </source>
</evidence>
<dbReference type="RefSeq" id="WP_142036850.1">
    <property type="nucleotide sequence ID" value="NZ_JBHTGS010000001.1"/>
</dbReference>
<proteinExistence type="predicted"/>